<dbReference type="Proteomes" id="UP000627292">
    <property type="component" value="Unassembled WGS sequence"/>
</dbReference>
<reference evidence="1" key="2">
    <citation type="submission" date="2020-09" db="EMBL/GenBank/DDBJ databases">
        <authorList>
            <person name="Sun Q."/>
            <person name="Zhou Y."/>
        </authorList>
    </citation>
    <scope>NUCLEOTIDE SEQUENCE</scope>
    <source>
        <strain evidence="1">CGMCC 1.15290</strain>
    </source>
</reference>
<keyword evidence="2" id="KW-1185">Reference proteome</keyword>
<comment type="caution">
    <text evidence="1">The sequence shown here is derived from an EMBL/GenBank/DDBJ whole genome shotgun (WGS) entry which is preliminary data.</text>
</comment>
<evidence type="ECO:0000313" key="1">
    <source>
        <dbReference type="EMBL" id="GGH78022.1"/>
    </source>
</evidence>
<dbReference type="AlphaFoldDB" id="A0A917J266"/>
<proteinExistence type="predicted"/>
<name>A0A917J266_9BACT</name>
<reference evidence="1" key="1">
    <citation type="journal article" date="2014" name="Int. J. Syst. Evol. Microbiol.">
        <title>Complete genome sequence of Corynebacterium casei LMG S-19264T (=DSM 44701T), isolated from a smear-ripened cheese.</title>
        <authorList>
            <consortium name="US DOE Joint Genome Institute (JGI-PGF)"/>
            <person name="Walter F."/>
            <person name="Albersmeier A."/>
            <person name="Kalinowski J."/>
            <person name="Ruckert C."/>
        </authorList>
    </citation>
    <scope>NUCLEOTIDE SEQUENCE</scope>
    <source>
        <strain evidence="1">CGMCC 1.15290</strain>
    </source>
</reference>
<organism evidence="1 2">
    <name type="scientific">Filimonas zeae</name>
    <dbReference type="NCBI Taxonomy" id="1737353"/>
    <lineage>
        <taxon>Bacteria</taxon>
        <taxon>Pseudomonadati</taxon>
        <taxon>Bacteroidota</taxon>
        <taxon>Chitinophagia</taxon>
        <taxon>Chitinophagales</taxon>
        <taxon>Chitinophagaceae</taxon>
        <taxon>Filimonas</taxon>
    </lineage>
</organism>
<dbReference type="EMBL" id="BMIB01000004">
    <property type="protein sequence ID" value="GGH78022.1"/>
    <property type="molecule type" value="Genomic_DNA"/>
</dbReference>
<sequence>MNIQAIRTIIEFYRNQKKETELKSYMPFPDYSRYYKSDNVFTNEFYSNLIRTINWTEKIIKGLDTEEKINYSRVLRSVNPDYEGVPFYRYDEALSSYASTPGLSFDYLKVLDKALKPREDSSFVYRDINLLGQILEFYIDVTTHDGAPAAETDGFIDESDIPPIDTWFYLTRTKLYCWIPKMFIRTIENACEVEILDSYRWVKDEYPALQMQVEEGLKAMHPGF</sequence>
<evidence type="ECO:0000313" key="2">
    <source>
        <dbReference type="Proteomes" id="UP000627292"/>
    </source>
</evidence>
<protein>
    <submittedName>
        <fullName evidence="1">Uncharacterized protein</fullName>
    </submittedName>
</protein>
<gene>
    <name evidence="1" type="ORF">GCM10011379_45250</name>
</gene>
<accession>A0A917J266</accession>